<dbReference type="Proteomes" id="UP000663868">
    <property type="component" value="Unassembled WGS sequence"/>
</dbReference>
<dbReference type="Gene3D" id="3.80.10.10">
    <property type="entry name" value="Ribonuclease Inhibitor"/>
    <property type="match status" value="1"/>
</dbReference>
<accession>A0A814ZN65</accession>
<dbReference type="SUPFAM" id="SSF52047">
    <property type="entry name" value="RNI-like"/>
    <property type="match status" value="1"/>
</dbReference>
<dbReference type="EMBL" id="CAJOBB010003973">
    <property type="protein sequence ID" value="CAF4068079.1"/>
    <property type="molecule type" value="Genomic_DNA"/>
</dbReference>
<evidence type="ECO:0000313" key="3">
    <source>
        <dbReference type="Proteomes" id="UP000663860"/>
    </source>
</evidence>
<dbReference type="InterPro" id="IPR032675">
    <property type="entry name" value="LRR_dom_sf"/>
</dbReference>
<evidence type="ECO:0008006" key="4">
    <source>
        <dbReference type="Google" id="ProtNLM"/>
    </source>
</evidence>
<sequence length="345" mass="39737">MRTTIDRLYPDIWLQVFEYFNAQELCFSLIHITKQADDVLFNINHRFCLRGLVLDTHVQILPEQLLLRQVISLEVHQNNHLDNIQQCLELRSLKLIGHPEWIISILERISQANSELEQLTLVVPGIGLLHNLFASISSLLSLRRLEIYGDQLEERIKSGTSFLAQTKIEQFIFHSCSSLSWNDLSSMLPGLFNIRFLDITLLHLSKTSLCSFVFPKLRSVSLILLEVSFDCIIQLATTMPSLSKLKLNGLVDAEGFVVNNKWLSLLESCSSLIKVTVSLSLEQGTNCYYNELIQTALHGLNLNLRYIDDDYEYDLDRDNQFRWWNLSGVMIKKGGHMFEKYQTPS</sequence>
<evidence type="ECO:0000313" key="2">
    <source>
        <dbReference type="EMBL" id="CAF4068079.1"/>
    </source>
</evidence>
<reference evidence="1" key="1">
    <citation type="submission" date="2021-02" db="EMBL/GenBank/DDBJ databases">
        <authorList>
            <person name="Nowell W R."/>
        </authorList>
    </citation>
    <scope>NUCLEOTIDE SEQUENCE</scope>
</reference>
<name>A0A814ZN65_9BILA</name>
<evidence type="ECO:0000313" key="1">
    <source>
        <dbReference type="EMBL" id="CAF1245747.1"/>
    </source>
</evidence>
<comment type="caution">
    <text evidence="1">The sequence shown here is derived from an EMBL/GenBank/DDBJ whole genome shotgun (WGS) entry which is preliminary data.</text>
</comment>
<dbReference type="EMBL" id="CAJNOE010000499">
    <property type="protein sequence ID" value="CAF1245747.1"/>
    <property type="molecule type" value="Genomic_DNA"/>
</dbReference>
<protein>
    <recommendedName>
        <fullName evidence="4">F-box domain-containing protein</fullName>
    </recommendedName>
</protein>
<proteinExistence type="predicted"/>
<dbReference type="Proteomes" id="UP000663860">
    <property type="component" value="Unassembled WGS sequence"/>
</dbReference>
<dbReference type="AlphaFoldDB" id="A0A814ZN65"/>
<gene>
    <name evidence="1" type="ORF">IZO911_LOCUS31057</name>
    <name evidence="2" type="ORF">KXQ929_LOCUS32566</name>
</gene>
<organism evidence="1 3">
    <name type="scientific">Adineta steineri</name>
    <dbReference type="NCBI Taxonomy" id="433720"/>
    <lineage>
        <taxon>Eukaryota</taxon>
        <taxon>Metazoa</taxon>
        <taxon>Spiralia</taxon>
        <taxon>Gnathifera</taxon>
        <taxon>Rotifera</taxon>
        <taxon>Eurotatoria</taxon>
        <taxon>Bdelloidea</taxon>
        <taxon>Adinetida</taxon>
        <taxon>Adinetidae</taxon>
        <taxon>Adineta</taxon>
    </lineage>
</organism>